<dbReference type="AlphaFoldDB" id="A0A8H3FZV9"/>
<dbReference type="GO" id="GO:0043386">
    <property type="term" value="P:mycotoxin biosynthetic process"/>
    <property type="evidence" value="ECO:0007669"/>
    <property type="project" value="InterPro"/>
</dbReference>
<dbReference type="PANTHER" id="PTHR33365">
    <property type="entry name" value="YALI0B05434P"/>
    <property type="match status" value="1"/>
</dbReference>
<comment type="caution">
    <text evidence="2">The sequence shown here is derived from an EMBL/GenBank/DDBJ whole genome shotgun (WGS) entry which is preliminary data.</text>
</comment>
<dbReference type="Pfam" id="PF11807">
    <property type="entry name" value="UstYa"/>
    <property type="match status" value="1"/>
</dbReference>
<proteinExistence type="inferred from homology"/>
<comment type="similarity">
    <text evidence="1">Belongs to the ustYa family.</text>
</comment>
<name>A0A8H3FZV9_9LECA</name>
<keyword evidence="3" id="KW-1185">Reference proteome</keyword>
<sequence length="189" mass="22062">MDYRLSGPISTYPNGYHEDPFFGDPSPGLDQRWIDRLRHATIRLSPEEFSHYNQSGILLGDKSGYLATPTAYHDLHCIRFLHKTVYPDYYFPNESEKKQLGRDTHARHCLHNLYHSLTCNADMTIRVMRWHPNVLLPSPVDHEHECMDWDSIDEWAKERYVNTATPGLLVHPTRGEVFPGGKYLEHDEE</sequence>
<accession>A0A8H3FZV9</accession>
<evidence type="ECO:0000256" key="1">
    <source>
        <dbReference type="ARBA" id="ARBA00035112"/>
    </source>
</evidence>
<gene>
    <name evidence="2" type="ORF">ALECFALPRED_005245</name>
</gene>
<dbReference type="OrthoDB" id="3687641at2759"/>
<dbReference type="Proteomes" id="UP000664203">
    <property type="component" value="Unassembled WGS sequence"/>
</dbReference>
<organism evidence="2 3">
    <name type="scientific">Alectoria fallacina</name>
    <dbReference type="NCBI Taxonomy" id="1903189"/>
    <lineage>
        <taxon>Eukaryota</taxon>
        <taxon>Fungi</taxon>
        <taxon>Dikarya</taxon>
        <taxon>Ascomycota</taxon>
        <taxon>Pezizomycotina</taxon>
        <taxon>Lecanoromycetes</taxon>
        <taxon>OSLEUM clade</taxon>
        <taxon>Lecanoromycetidae</taxon>
        <taxon>Lecanorales</taxon>
        <taxon>Lecanorineae</taxon>
        <taxon>Parmeliaceae</taxon>
        <taxon>Alectoria</taxon>
    </lineage>
</organism>
<protein>
    <submittedName>
        <fullName evidence="2">Uncharacterized protein</fullName>
    </submittedName>
</protein>
<evidence type="ECO:0000313" key="2">
    <source>
        <dbReference type="EMBL" id="CAF9932234.1"/>
    </source>
</evidence>
<dbReference type="InterPro" id="IPR021765">
    <property type="entry name" value="UstYa-like"/>
</dbReference>
<evidence type="ECO:0000313" key="3">
    <source>
        <dbReference type="Proteomes" id="UP000664203"/>
    </source>
</evidence>
<dbReference type="PANTHER" id="PTHR33365:SF7">
    <property type="entry name" value="TAT PATHWAY SIGNAL SEQUENCE"/>
    <property type="match status" value="1"/>
</dbReference>
<reference evidence="2" key="1">
    <citation type="submission" date="2021-03" db="EMBL/GenBank/DDBJ databases">
        <authorList>
            <person name="Tagirdzhanova G."/>
        </authorList>
    </citation>
    <scope>NUCLEOTIDE SEQUENCE</scope>
</reference>
<dbReference type="EMBL" id="CAJPDR010000324">
    <property type="protein sequence ID" value="CAF9932234.1"/>
    <property type="molecule type" value="Genomic_DNA"/>
</dbReference>